<feature type="compositionally biased region" description="Low complexity" evidence="1">
    <location>
        <begin position="13"/>
        <end position="26"/>
    </location>
</feature>
<accession>A0ABR4IZN4</accession>
<dbReference type="PANTHER" id="PTHR42084">
    <property type="entry name" value="YALI0E26631P"/>
    <property type="match status" value="1"/>
</dbReference>
<feature type="compositionally biased region" description="Polar residues" evidence="1">
    <location>
        <begin position="45"/>
        <end position="66"/>
    </location>
</feature>
<keyword evidence="3" id="KW-1185">Reference proteome</keyword>
<evidence type="ECO:0000313" key="3">
    <source>
        <dbReference type="Proteomes" id="UP001610446"/>
    </source>
</evidence>
<dbReference type="PANTHER" id="PTHR42084:SF1">
    <property type="entry name" value="SERINE_THREONINE-PROTEIN KINASE PPK6"/>
    <property type="match status" value="1"/>
</dbReference>
<organism evidence="2 3">
    <name type="scientific">Aspergillus pseudoustus</name>
    <dbReference type="NCBI Taxonomy" id="1810923"/>
    <lineage>
        <taxon>Eukaryota</taxon>
        <taxon>Fungi</taxon>
        <taxon>Dikarya</taxon>
        <taxon>Ascomycota</taxon>
        <taxon>Pezizomycotina</taxon>
        <taxon>Eurotiomycetes</taxon>
        <taxon>Eurotiomycetidae</taxon>
        <taxon>Eurotiales</taxon>
        <taxon>Aspergillaceae</taxon>
        <taxon>Aspergillus</taxon>
        <taxon>Aspergillus subgen. Nidulantes</taxon>
    </lineage>
</organism>
<feature type="region of interest" description="Disordered" evidence="1">
    <location>
        <begin position="1"/>
        <end position="91"/>
    </location>
</feature>
<feature type="compositionally biased region" description="Basic and acidic residues" evidence="1">
    <location>
        <begin position="67"/>
        <end position="87"/>
    </location>
</feature>
<feature type="compositionally biased region" description="Acidic residues" evidence="1">
    <location>
        <begin position="196"/>
        <end position="206"/>
    </location>
</feature>
<dbReference type="Proteomes" id="UP001610446">
    <property type="component" value="Unassembled WGS sequence"/>
</dbReference>
<sequence>MSADLFAEFGYGPSTSQPSRSPTSQQHAISSSAGSLIPDFDTVDHPSTSTYLSSQNGPTLLYTQPRTADDQLTRLDNNDFGDFERPGPDNSNDVLFDATLESFSDNGSDDWGEFETAEARPSQPQTKVPLEKRKAKNMPSREPQALPNLLDSFDSFSIDERPQPGSRFPTDTLILDDLAIGSGASERQRSRPTLSMEEEPFEEWGDFTDGPLEASQPSSLQLSTQQPTKVVRKLEDGETQAAKPLAATQSTPASHVRPTNIPPPSILLELFPQLFERLRQEGTEAKRKAQQGENLYAVAISILCTLKAAARVVTGRSLRWKRDAILSQSMRIGPARSGKAGGMKLSTVNKNEDIKEQQEAVDVINMWRERATFFNSVIQAAGKRPVQVIVESTRVTTATAGQGAIKAAHACALCGLKRDERIPKLDENVEDSFGEWWTEHWGHTDCRHFWEDNIGLLSQR</sequence>
<evidence type="ECO:0000313" key="2">
    <source>
        <dbReference type="EMBL" id="KAL2833210.1"/>
    </source>
</evidence>
<protein>
    <recommendedName>
        <fullName evidence="4">Serine/threonine-protein kinase ppk6</fullName>
    </recommendedName>
</protein>
<feature type="compositionally biased region" description="Low complexity" evidence="1">
    <location>
        <begin position="215"/>
        <end position="228"/>
    </location>
</feature>
<feature type="region of interest" description="Disordered" evidence="1">
    <location>
        <begin position="106"/>
        <end position="148"/>
    </location>
</feature>
<dbReference type="EMBL" id="JBFXLU010000245">
    <property type="protein sequence ID" value="KAL2833210.1"/>
    <property type="molecule type" value="Genomic_DNA"/>
</dbReference>
<feature type="compositionally biased region" description="Acidic residues" evidence="1">
    <location>
        <begin position="107"/>
        <end position="116"/>
    </location>
</feature>
<evidence type="ECO:0008006" key="4">
    <source>
        <dbReference type="Google" id="ProtNLM"/>
    </source>
</evidence>
<proteinExistence type="predicted"/>
<feature type="region of interest" description="Disordered" evidence="1">
    <location>
        <begin position="240"/>
        <end position="259"/>
    </location>
</feature>
<reference evidence="2 3" key="1">
    <citation type="submission" date="2024-07" db="EMBL/GenBank/DDBJ databases">
        <title>Section-level genome sequencing and comparative genomics of Aspergillus sections Usti and Cavernicolus.</title>
        <authorList>
            <consortium name="Lawrence Berkeley National Laboratory"/>
            <person name="Nybo J.L."/>
            <person name="Vesth T.C."/>
            <person name="Theobald S."/>
            <person name="Frisvad J.C."/>
            <person name="Larsen T.O."/>
            <person name="Kjaerboelling I."/>
            <person name="Rothschild-Mancinelli K."/>
            <person name="Lyhne E.K."/>
            <person name="Kogle M.E."/>
            <person name="Barry K."/>
            <person name="Clum A."/>
            <person name="Na H."/>
            <person name="Ledsgaard L."/>
            <person name="Lin J."/>
            <person name="Lipzen A."/>
            <person name="Kuo A."/>
            <person name="Riley R."/>
            <person name="Mondo S."/>
            <person name="Labutti K."/>
            <person name="Haridas S."/>
            <person name="Pangalinan J."/>
            <person name="Salamov A.A."/>
            <person name="Simmons B.A."/>
            <person name="Magnuson J.K."/>
            <person name="Chen J."/>
            <person name="Drula E."/>
            <person name="Henrissat B."/>
            <person name="Wiebenga A."/>
            <person name="Lubbers R.J."/>
            <person name="Gomes A.C."/>
            <person name="Makela M.R."/>
            <person name="Stajich J."/>
            <person name="Grigoriev I.V."/>
            <person name="Mortensen U.H."/>
            <person name="De Vries R.P."/>
            <person name="Baker S.E."/>
            <person name="Andersen M.R."/>
        </authorList>
    </citation>
    <scope>NUCLEOTIDE SEQUENCE [LARGE SCALE GENOMIC DNA]</scope>
    <source>
        <strain evidence="2 3">CBS 123904</strain>
    </source>
</reference>
<comment type="caution">
    <text evidence="2">The sequence shown here is derived from an EMBL/GenBank/DDBJ whole genome shotgun (WGS) entry which is preliminary data.</text>
</comment>
<gene>
    <name evidence="2" type="ORF">BJY01DRAFT_94043</name>
</gene>
<name>A0ABR4IZN4_9EURO</name>
<evidence type="ECO:0000256" key="1">
    <source>
        <dbReference type="SAM" id="MobiDB-lite"/>
    </source>
</evidence>
<feature type="region of interest" description="Disordered" evidence="1">
    <location>
        <begin position="179"/>
        <end position="231"/>
    </location>
</feature>